<evidence type="ECO:0000256" key="6">
    <source>
        <dbReference type="ARBA" id="ARBA00022989"/>
    </source>
</evidence>
<dbReference type="EMBL" id="CP067977">
    <property type="protein sequence ID" value="QQQ17675.1"/>
    <property type="molecule type" value="Genomic_DNA"/>
</dbReference>
<feature type="transmembrane region" description="Helical" evidence="8">
    <location>
        <begin position="83"/>
        <end position="102"/>
    </location>
</feature>
<protein>
    <submittedName>
        <fullName evidence="9">EamA family transporter RarD</fullName>
    </submittedName>
</protein>
<name>A0ABX7BJE0_9CAUL</name>
<keyword evidence="10" id="KW-1185">Reference proteome</keyword>
<proteinExistence type="inferred from homology"/>
<evidence type="ECO:0000256" key="8">
    <source>
        <dbReference type="SAM" id="Phobius"/>
    </source>
</evidence>
<evidence type="ECO:0000256" key="4">
    <source>
        <dbReference type="ARBA" id="ARBA00022475"/>
    </source>
</evidence>
<comment type="subcellular location">
    <subcellularLocation>
        <location evidence="1">Cell membrane</location>
        <topology evidence="1">Multi-pass membrane protein</topology>
    </subcellularLocation>
</comment>
<dbReference type="NCBIfam" id="TIGR00688">
    <property type="entry name" value="rarD"/>
    <property type="match status" value="1"/>
</dbReference>
<keyword evidence="3" id="KW-0813">Transport</keyword>
<feature type="transmembrane region" description="Helical" evidence="8">
    <location>
        <begin position="189"/>
        <end position="209"/>
    </location>
</feature>
<evidence type="ECO:0000256" key="2">
    <source>
        <dbReference type="ARBA" id="ARBA00007362"/>
    </source>
</evidence>
<evidence type="ECO:0000256" key="3">
    <source>
        <dbReference type="ARBA" id="ARBA00022448"/>
    </source>
</evidence>
<feature type="transmembrane region" description="Helical" evidence="8">
    <location>
        <begin position="221"/>
        <end position="241"/>
    </location>
</feature>
<gene>
    <name evidence="9" type="primary">rarD</name>
    <name evidence="9" type="ORF">JIP62_10030</name>
</gene>
<evidence type="ECO:0000313" key="10">
    <source>
        <dbReference type="Proteomes" id="UP000595448"/>
    </source>
</evidence>
<keyword evidence="6 8" id="KW-1133">Transmembrane helix</keyword>
<feature type="transmembrane region" description="Helical" evidence="8">
    <location>
        <begin position="248"/>
        <end position="269"/>
    </location>
</feature>
<evidence type="ECO:0000256" key="1">
    <source>
        <dbReference type="ARBA" id="ARBA00004651"/>
    </source>
</evidence>
<dbReference type="InterPro" id="IPR037185">
    <property type="entry name" value="EmrE-like"/>
</dbReference>
<keyword evidence="7 8" id="KW-0472">Membrane</keyword>
<dbReference type="RefSeq" id="WP_201102049.1">
    <property type="nucleotide sequence ID" value="NZ_CP067977.1"/>
</dbReference>
<evidence type="ECO:0000313" key="9">
    <source>
        <dbReference type="EMBL" id="QQQ17675.1"/>
    </source>
</evidence>
<dbReference type="SUPFAM" id="SSF103481">
    <property type="entry name" value="Multidrug resistance efflux transporter EmrE"/>
    <property type="match status" value="1"/>
</dbReference>
<comment type="similarity">
    <text evidence="2">Belongs to the EamA transporter family.</text>
</comment>
<accession>A0ABX7BJE0</accession>
<keyword evidence="5 8" id="KW-0812">Transmembrane</keyword>
<dbReference type="InterPro" id="IPR004626">
    <property type="entry name" value="RarD"/>
</dbReference>
<feature type="transmembrane region" description="Helical" evidence="8">
    <location>
        <begin position="162"/>
        <end position="177"/>
    </location>
</feature>
<sequence length="312" mass="33385">MTSSSPAVSPAAPDRTALMAAVGCYVMWGFMPLLFMGMAGAAFTAAEILSHRALWSVLFAAGLVLLAGQSAQVRTVLAQPRNLAWLALSTALIATNWGLYVWATTHHATLEASLGYYINPLLNMIVGLWLFRERIDRWGWVAIGLAAVGVAIQALALGRPPWISLALAFSFGAYGVIRKRVAVEAQPGLLIECLMLLPFGLAYVLWLQMAGQGHGFASPSGFAWGLFSGLATVLPLALFAWSARRLPLSTIGFVQFLAPTLQFAIGVATGEAFTLLRGLSFGFIWLGAAVFALAAWYRVRAAQVAMRAAEPI</sequence>
<dbReference type="Proteomes" id="UP000595448">
    <property type="component" value="Chromosome"/>
</dbReference>
<reference evidence="9 10" key="1">
    <citation type="submission" date="2021-01" db="EMBL/GenBank/DDBJ databases">
        <title>Brevundimonas vitis sp. nov., an bacterium isolated from grape (Vitis vinifera).</title>
        <authorList>
            <person name="Jiang L."/>
            <person name="Lee J."/>
        </authorList>
    </citation>
    <scope>NUCLEOTIDE SEQUENCE [LARGE SCALE GENOMIC DNA]</scope>
    <source>
        <strain evidence="9 10">GRTSA-9</strain>
    </source>
</reference>
<evidence type="ECO:0000256" key="7">
    <source>
        <dbReference type="ARBA" id="ARBA00023136"/>
    </source>
</evidence>
<feature type="transmembrane region" description="Helical" evidence="8">
    <location>
        <begin position="52"/>
        <end position="71"/>
    </location>
</feature>
<organism evidence="9 10">
    <name type="scientific">Brevundimonas vitisensis</name>
    <dbReference type="NCBI Taxonomy" id="2800818"/>
    <lineage>
        <taxon>Bacteria</taxon>
        <taxon>Pseudomonadati</taxon>
        <taxon>Pseudomonadota</taxon>
        <taxon>Alphaproteobacteria</taxon>
        <taxon>Caulobacterales</taxon>
        <taxon>Caulobacteraceae</taxon>
        <taxon>Brevundimonas</taxon>
    </lineage>
</organism>
<feature type="transmembrane region" description="Helical" evidence="8">
    <location>
        <begin position="275"/>
        <end position="297"/>
    </location>
</feature>
<evidence type="ECO:0000256" key="5">
    <source>
        <dbReference type="ARBA" id="ARBA00022692"/>
    </source>
</evidence>
<keyword evidence="4" id="KW-1003">Cell membrane</keyword>
<feature type="transmembrane region" description="Helical" evidence="8">
    <location>
        <begin position="25"/>
        <end position="46"/>
    </location>
</feature>
<feature type="transmembrane region" description="Helical" evidence="8">
    <location>
        <begin position="114"/>
        <end position="131"/>
    </location>
</feature>
<feature type="transmembrane region" description="Helical" evidence="8">
    <location>
        <begin position="138"/>
        <end position="156"/>
    </location>
</feature>